<evidence type="ECO:0000313" key="2">
    <source>
        <dbReference type="EMBL" id="CAF1433172.1"/>
    </source>
</evidence>
<dbReference type="Proteomes" id="UP000663860">
    <property type="component" value="Unassembled WGS sequence"/>
</dbReference>
<evidence type="ECO:0000313" key="3">
    <source>
        <dbReference type="EMBL" id="CAF4189116.1"/>
    </source>
</evidence>
<organism evidence="3 4">
    <name type="scientific">Adineta steineri</name>
    <dbReference type="NCBI Taxonomy" id="433720"/>
    <lineage>
        <taxon>Eukaryota</taxon>
        <taxon>Metazoa</taxon>
        <taxon>Spiralia</taxon>
        <taxon>Gnathifera</taxon>
        <taxon>Rotifera</taxon>
        <taxon>Eurotatoria</taxon>
        <taxon>Bdelloidea</taxon>
        <taxon>Adinetida</taxon>
        <taxon>Adinetidae</taxon>
        <taxon>Adineta</taxon>
    </lineage>
</organism>
<accession>A0A820AB98</accession>
<evidence type="ECO:0000256" key="1">
    <source>
        <dbReference type="SAM" id="MobiDB-lite"/>
    </source>
</evidence>
<dbReference type="EMBL" id="CAJNOE010001555">
    <property type="protein sequence ID" value="CAF1433172.1"/>
    <property type="molecule type" value="Genomic_DNA"/>
</dbReference>
<protein>
    <submittedName>
        <fullName evidence="3">Uncharacterized protein</fullName>
    </submittedName>
</protein>
<feature type="region of interest" description="Disordered" evidence="1">
    <location>
        <begin position="174"/>
        <end position="193"/>
    </location>
</feature>
<name>A0A820AB98_9BILA</name>
<evidence type="ECO:0000313" key="4">
    <source>
        <dbReference type="Proteomes" id="UP000663868"/>
    </source>
</evidence>
<gene>
    <name evidence="2" type="ORF">IZO911_LOCUS41356</name>
    <name evidence="3" type="ORF">KXQ929_LOCUS39415</name>
</gene>
<sequence length="207" mass="23983">MLIRVSSKHFLHLPSNVDIENEGSIICRIVTNTSIEENQDVMKNETDNKIYNPLNHIAENKYPIDLRITSKKISDSLEIPITSEVFKSSINILRSNELNNQQPVSCDLPTCNILSLNHINLPEMQKFNSKRLNSTVYTEESQRYYCPKRCRGPLPIINPIPISNESVKKSIRKFQSRHNYRRRQKRALQKGKHVNNCKYSSTTDLSK</sequence>
<proteinExistence type="predicted"/>
<comment type="caution">
    <text evidence="3">The sequence shown here is derived from an EMBL/GenBank/DDBJ whole genome shotgun (WGS) entry which is preliminary data.</text>
</comment>
<reference evidence="3" key="1">
    <citation type="submission" date="2021-02" db="EMBL/GenBank/DDBJ databases">
        <authorList>
            <person name="Nowell W R."/>
        </authorList>
    </citation>
    <scope>NUCLEOTIDE SEQUENCE</scope>
</reference>
<dbReference type="AlphaFoldDB" id="A0A820AB98"/>
<dbReference type="EMBL" id="CAJOBB010007551">
    <property type="protein sequence ID" value="CAF4189116.1"/>
    <property type="molecule type" value="Genomic_DNA"/>
</dbReference>
<dbReference type="Proteomes" id="UP000663868">
    <property type="component" value="Unassembled WGS sequence"/>
</dbReference>